<sequence>MPSAFPSATEARKNQAALSSAIFASWTALKKILERHEATLRKRWLKKTREQRKKILLSVEPELSLVHRPDFQVFRHSKHPSDKDRQAYLLPSMNVEDLVQGNYLDAFHLGHVTGNIMPAFLNEYTMYLDGDSATAYGRIVSWHDDDDAFDMMYTGRAVQPGEGLLILEVQKKIIGFLLSCCEAILRDIPSLFAAEFPVQPEPPALSGDPTEWPTLAVLRAEAPYRVPAHLDFDQLVAVLSARRAAAEDHIWALREDPGYFFDVVGDESEHRLEVLPDTKGNPHPHLHDGLFWARVFGSVITNAYGALIAFDSLARQATKLARLQEKYRSRISPDKTLPEEYLKALLLFRHTLNQSSQGPILNIKGGLGASPPLRSDWVRMPQVSGTTKMAAGLKVNRPNDFLMWAVQVLLDDEQLFLVRLPDLMDELEQFIQSNKTEKARLSEWILNELSDLGLIAGALHQVSLYQPWAASLDTQAAGGYEEGTQVDFMKEMVLLAEVSQTINDTDLQRLKLGDPLDGKYTYPSVKRRTKQHVETMRNSEKNLDRFWETVDNFYRSRTRKTLNQTVDKLLRADRTLQRTPEWVPPVQESETSGKAMGETEFTDFSDPLSRLSITSDTKPASLDVRNKVKTKGTPDNRPSELSTGETPGQVHSDIQPKMTLGKRAYKVLTALFHDPGRHDQPGEILWTDFLHAMASTGFSLTKLHGSVWQFTPTTLDVERSIQFHEPHPRNKISFTMARCFGRRLNRAYGWHGGMFVLAE</sequence>
<dbReference type="EMBL" id="JALBCA010000010">
    <property type="protein sequence ID" value="KAI2391759.1"/>
    <property type="molecule type" value="Genomic_DNA"/>
</dbReference>
<accession>A0ACB8V327</accession>
<gene>
    <name evidence="1" type="ORF">LOY88_000985</name>
</gene>
<evidence type="ECO:0000313" key="1">
    <source>
        <dbReference type="EMBL" id="KAI2391759.1"/>
    </source>
</evidence>
<proteinExistence type="predicted"/>
<organism evidence="1">
    <name type="scientific">Ophidiomyces ophidiicola</name>
    <dbReference type="NCBI Taxonomy" id="1387563"/>
    <lineage>
        <taxon>Eukaryota</taxon>
        <taxon>Fungi</taxon>
        <taxon>Dikarya</taxon>
        <taxon>Ascomycota</taxon>
        <taxon>Pezizomycotina</taxon>
        <taxon>Eurotiomycetes</taxon>
        <taxon>Eurotiomycetidae</taxon>
        <taxon>Onygenales</taxon>
        <taxon>Onygenaceae</taxon>
        <taxon>Ophidiomyces</taxon>
    </lineage>
</organism>
<reference evidence="1" key="1">
    <citation type="journal article" date="2022" name="bioRxiv">
        <title>Population genetic analysis of Ophidiomyces ophidiicola, the causative agent of snake fungal disease, indicates recent introductions to the USA.</title>
        <authorList>
            <person name="Ladner J.T."/>
            <person name="Palmer J.M."/>
            <person name="Ettinger C.L."/>
            <person name="Stajich J.E."/>
            <person name="Farrell T.M."/>
            <person name="Glorioso B.M."/>
            <person name="Lawson B."/>
            <person name="Price S.J."/>
            <person name="Stengle A.G."/>
            <person name="Grear D.A."/>
            <person name="Lorch J.M."/>
        </authorList>
    </citation>
    <scope>NUCLEOTIDE SEQUENCE</scope>
    <source>
        <strain evidence="1">NWHC 24266-5</strain>
    </source>
</reference>
<comment type="caution">
    <text evidence="1">The sequence shown here is derived from an EMBL/GenBank/DDBJ whole genome shotgun (WGS) entry which is preliminary data.</text>
</comment>
<protein>
    <submittedName>
        <fullName evidence="1">Uncharacterized protein</fullName>
    </submittedName>
</protein>
<name>A0ACB8V327_9EURO</name>